<proteinExistence type="predicted"/>
<name>A0A8H3M0B4_9GLOM</name>
<dbReference type="EMBL" id="BLAL01000242">
    <property type="protein sequence ID" value="GES95296.1"/>
    <property type="molecule type" value="Genomic_DNA"/>
</dbReference>
<protein>
    <submittedName>
        <fullName evidence="1">Uncharacterized protein</fullName>
    </submittedName>
</protein>
<dbReference type="Proteomes" id="UP000615446">
    <property type="component" value="Unassembled WGS sequence"/>
</dbReference>
<organism evidence="1 2">
    <name type="scientific">Rhizophagus clarus</name>
    <dbReference type="NCBI Taxonomy" id="94130"/>
    <lineage>
        <taxon>Eukaryota</taxon>
        <taxon>Fungi</taxon>
        <taxon>Fungi incertae sedis</taxon>
        <taxon>Mucoromycota</taxon>
        <taxon>Glomeromycotina</taxon>
        <taxon>Glomeromycetes</taxon>
        <taxon>Glomerales</taxon>
        <taxon>Glomeraceae</taxon>
        <taxon>Rhizophagus</taxon>
    </lineage>
</organism>
<gene>
    <name evidence="1" type="ORF">RCL2_002197100</name>
</gene>
<comment type="caution">
    <text evidence="1">The sequence shown here is derived from an EMBL/GenBank/DDBJ whole genome shotgun (WGS) entry which is preliminary data.</text>
</comment>
<evidence type="ECO:0000313" key="2">
    <source>
        <dbReference type="Proteomes" id="UP000615446"/>
    </source>
</evidence>
<accession>A0A8H3M0B4</accession>
<evidence type="ECO:0000313" key="1">
    <source>
        <dbReference type="EMBL" id="GES95296.1"/>
    </source>
</evidence>
<sequence>MSSRRKIPNYHELFGEKAINEDFVHDASPYPTNYDDNSRNKKKNLFPFFVNDEEEIPPLDNVLLATE</sequence>
<reference evidence="1" key="1">
    <citation type="submission" date="2019-10" db="EMBL/GenBank/DDBJ databases">
        <title>Conservation and host-specific expression of non-tandemly repeated heterogenous ribosome RNA gene in arbuscular mycorrhizal fungi.</title>
        <authorList>
            <person name="Maeda T."/>
            <person name="Kobayashi Y."/>
            <person name="Nakagawa T."/>
            <person name="Ezawa T."/>
            <person name="Yamaguchi K."/>
            <person name="Bino T."/>
            <person name="Nishimoto Y."/>
            <person name="Shigenobu S."/>
            <person name="Kawaguchi M."/>
        </authorList>
    </citation>
    <scope>NUCLEOTIDE SEQUENCE</scope>
    <source>
        <strain evidence="1">HR1</strain>
    </source>
</reference>
<dbReference type="AlphaFoldDB" id="A0A8H3M0B4"/>